<evidence type="ECO:0000313" key="3">
    <source>
        <dbReference type="Proteomes" id="UP000053398"/>
    </source>
</evidence>
<protein>
    <submittedName>
        <fullName evidence="2">Uncharacterized protein</fullName>
    </submittedName>
</protein>
<comment type="caution">
    <text evidence="2">The sequence shown here is derived from an EMBL/GenBank/DDBJ whole genome shotgun (WGS) entry which is preliminary data.</text>
</comment>
<keyword evidence="3" id="KW-1185">Reference proteome</keyword>
<dbReference type="RefSeq" id="WP_059266254.1">
    <property type="nucleotide sequence ID" value="NZ_KQ948370.1"/>
</dbReference>
<dbReference type="Proteomes" id="UP000053398">
    <property type="component" value="Unassembled WGS sequence"/>
</dbReference>
<proteinExistence type="predicted"/>
<sequence>MITSPLTPEHRTVYWTVAVIGRYGSVHRSTGLHSASAVRQQFDFWSGKPSTTRMELTEHTLIQARTITTFENLPDEGAATPLPDLPDGAHEVKRFFTFARTLEDGSLTSFGPAVLPTGDDVRRFYSWTVNNQERAQAVRVDISALRILDITLTHYTRELQLADLPDDYTASLVGQLEMEGLNWIPVHEHTGTHLRVPLADGSEITINGATTEGREVSSPQTVDDHGGWLALWGDVNDSSVEVYRSAPTARCSPGPRTPRLWRPPCSSALASTVVGPSSGTPPGSLRPEAPAIPSLSAGRGNARPTGHQLNSQGDLAHEQQPAARSVPR</sequence>
<evidence type="ECO:0000256" key="1">
    <source>
        <dbReference type="SAM" id="MobiDB-lite"/>
    </source>
</evidence>
<organism evidence="2 3">
    <name type="scientific">Streptomyces corchorusii</name>
    <name type="common">Streptomyces chibaensis</name>
    <dbReference type="NCBI Taxonomy" id="1903"/>
    <lineage>
        <taxon>Bacteria</taxon>
        <taxon>Bacillati</taxon>
        <taxon>Actinomycetota</taxon>
        <taxon>Actinomycetes</taxon>
        <taxon>Kitasatosporales</taxon>
        <taxon>Streptomycetaceae</taxon>
        <taxon>Streptomyces</taxon>
    </lineage>
</organism>
<gene>
    <name evidence="2" type="ORF">AQJ11_37420</name>
</gene>
<feature type="compositionally biased region" description="Polar residues" evidence="1">
    <location>
        <begin position="272"/>
        <end position="281"/>
    </location>
</feature>
<accession>A0A101PTR8</accession>
<evidence type="ECO:0000313" key="2">
    <source>
        <dbReference type="EMBL" id="KUN17554.1"/>
    </source>
</evidence>
<dbReference type="EMBL" id="LMWP01000048">
    <property type="protein sequence ID" value="KUN17554.1"/>
    <property type="molecule type" value="Genomic_DNA"/>
</dbReference>
<feature type="region of interest" description="Disordered" evidence="1">
    <location>
        <begin position="272"/>
        <end position="328"/>
    </location>
</feature>
<name>A0A101PTR8_STRCK</name>
<reference evidence="2 3" key="1">
    <citation type="submission" date="2015-10" db="EMBL/GenBank/DDBJ databases">
        <title>Draft genome sequence of Streptomyces corchorusii DSM 40340, type strain for the species Streptomyces corchorusii.</title>
        <authorList>
            <person name="Ruckert C."/>
            <person name="Winkler A."/>
            <person name="Kalinowski J."/>
            <person name="Kampfer P."/>
            <person name="Glaeser S."/>
        </authorList>
    </citation>
    <scope>NUCLEOTIDE SEQUENCE [LARGE SCALE GENOMIC DNA]</scope>
    <source>
        <strain evidence="2 3">DSM 40340</strain>
    </source>
</reference>
<dbReference type="AlphaFoldDB" id="A0A101PTR8"/>